<feature type="region of interest" description="Disordered" evidence="1">
    <location>
        <begin position="1"/>
        <end position="58"/>
    </location>
</feature>
<evidence type="ECO:0000313" key="2">
    <source>
        <dbReference type="EMBL" id="KIM42306.1"/>
    </source>
</evidence>
<evidence type="ECO:0000256" key="1">
    <source>
        <dbReference type="SAM" id="MobiDB-lite"/>
    </source>
</evidence>
<gene>
    <name evidence="2" type="ORF">M413DRAFT_444733</name>
</gene>
<evidence type="ECO:0000313" key="3">
    <source>
        <dbReference type="Proteomes" id="UP000053424"/>
    </source>
</evidence>
<feature type="region of interest" description="Disordered" evidence="1">
    <location>
        <begin position="84"/>
        <end position="104"/>
    </location>
</feature>
<feature type="compositionally biased region" description="Basic and acidic residues" evidence="1">
    <location>
        <begin position="84"/>
        <end position="94"/>
    </location>
</feature>
<organism evidence="2 3">
    <name type="scientific">Hebeloma cylindrosporum</name>
    <dbReference type="NCBI Taxonomy" id="76867"/>
    <lineage>
        <taxon>Eukaryota</taxon>
        <taxon>Fungi</taxon>
        <taxon>Dikarya</taxon>
        <taxon>Basidiomycota</taxon>
        <taxon>Agaricomycotina</taxon>
        <taxon>Agaricomycetes</taxon>
        <taxon>Agaricomycetidae</taxon>
        <taxon>Agaricales</taxon>
        <taxon>Agaricineae</taxon>
        <taxon>Hymenogastraceae</taxon>
        <taxon>Hebeloma</taxon>
    </lineage>
</organism>
<proteinExistence type="predicted"/>
<dbReference type="Proteomes" id="UP000053424">
    <property type="component" value="Unassembled WGS sequence"/>
</dbReference>
<name>A0A0C3CFA9_HEBCY</name>
<dbReference type="EMBL" id="KN831778">
    <property type="protein sequence ID" value="KIM42306.1"/>
    <property type="molecule type" value="Genomic_DNA"/>
</dbReference>
<keyword evidence="3" id="KW-1185">Reference proteome</keyword>
<dbReference type="HOGENOM" id="CLU_1102894_0_0_1"/>
<reference evidence="2 3" key="1">
    <citation type="submission" date="2014-04" db="EMBL/GenBank/DDBJ databases">
        <authorList>
            <consortium name="DOE Joint Genome Institute"/>
            <person name="Kuo A."/>
            <person name="Gay G."/>
            <person name="Dore J."/>
            <person name="Kohler A."/>
            <person name="Nagy L.G."/>
            <person name="Floudas D."/>
            <person name="Copeland A."/>
            <person name="Barry K.W."/>
            <person name="Cichocki N."/>
            <person name="Veneault-Fourrey C."/>
            <person name="LaButti K."/>
            <person name="Lindquist E.A."/>
            <person name="Lipzen A."/>
            <person name="Lundell T."/>
            <person name="Morin E."/>
            <person name="Murat C."/>
            <person name="Sun H."/>
            <person name="Tunlid A."/>
            <person name="Henrissat B."/>
            <person name="Grigoriev I.V."/>
            <person name="Hibbett D.S."/>
            <person name="Martin F."/>
            <person name="Nordberg H.P."/>
            <person name="Cantor M.N."/>
            <person name="Hua S.X."/>
        </authorList>
    </citation>
    <scope>NUCLEOTIDE SEQUENCE [LARGE SCALE GENOMIC DNA]</scope>
    <source>
        <strain evidence="3">h7</strain>
    </source>
</reference>
<dbReference type="AlphaFoldDB" id="A0A0C3CFA9"/>
<sequence>MGKDKPSSIPVRRARPKKLKDLPHESTINTIFPNRSKGRWRANNGHRQESSFMGVKKGDRNEFKSLDLERSVRVRQRNDILAKPRSRRDFKQPDHGVPAKKFPMASDNVYPSMMPTSKAQWGPGTAPGFAGGGQCSAPILGAAGTHNDHDSLQSANMIQSGTSASENCSFPLCVGWDIGSSFDGSAATSSWSGIAEDLQAYQDKQEPCLGCSVLEMGYYLEDASIHTCLSNYECLPSFRDGREFYVYAIPED</sequence>
<reference evidence="3" key="2">
    <citation type="submission" date="2015-01" db="EMBL/GenBank/DDBJ databases">
        <title>Evolutionary Origins and Diversification of the Mycorrhizal Mutualists.</title>
        <authorList>
            <consortium name="DOE Joint Genome Institute"/>
            <consortium name="Mycorrhizal Genomics Consortium"/>
            <person name="Kohler A."/>
            <person name="Kuo A."/>
            <person name="Nagy L.G."/>
            <person name="Floudas D."/>
            <person name="Copeland A."/>
            <person name="Barry K.W."/>
            <person name="Cichocki N."/>
            <person name="Veneault-Fourrey C."/>
            <person name="LaButti K."/>
            <person name="Lindquist E.A."/>
            <person name="Lipzen A."/>
            <person name="Lundell T."/>
            <person name="Morin E."/>
            <person name="Murat C."/>
            <person name="Riley R."/>
            <person name="Ohm R."/>
            <person name="Sun H."/>
            <person name="Tunlid A."/>
            <person name="Henrissat B."/>
            <person name="Grigoriev I.V."/>
            <person name="Hibbett D.S."/>
            <person name="Martin F."/>
        </authorList>
    </citation>
    <scope>NUCLEOTIDE SEQUENCE [LARGE SCALE GENOMIC DNA]</scope>
    <source>
        <strain evidence="3">h7</strain>
    </source>
</reference>
<accession>A0A0C3CFA9</accession>
<protein>
    <submittedName>
        <fullName evidence="2">Uncharacterized protein</fullName>
    </submittedName>
</protein>